<protein>
    <submittedName>
        <fullName evidence="5">Uncharacterized protein</fullName>
    </submittedName>
</protein>
<reference evidence="5 6" key="1">
    <citation type="submission" date="2015-11" db="EMBL/GenBank/DDBJ databases">
        <title>Description and complete genome sequence of a novel strain predominating in hypersaline microbial mats and representing a new family of the Bacteriodetes phylum.</title>
        <authorList>
            <person name="Spring S."/>
            <person name="Bunk B."/>
            <person name="Sproer C."/>
            <person name="Klenk H.-P."/>
        </authorList>
    </citation>
    <scope>NUCLEOTIDE SEQUENCE [LARGE SCALE GENOMIC DNA]</scope>
    <source>
        <strain evidence="5 6">L21-Spi-D4</strain>
    </source>
</reference>
<proteinExistence type="predicted"/>
<name>A0A0S2I0J9_9BACT</name>
<feature type="signal peptide" evidence="2">
    <location>
        <begin position="1"/>
        <end position="20"/>
    </location>
</feature>
<dbReference type="SUPFAM" id="SSF52129">
    <property type="entry name" value="Caspase-like"/>
    <property type="match status" value="1"/>
</dbReference>
<dbReference type="OrthoDB" id="9809780at2"/>
<keyword evidence="6" id="KW-1185">Reference proteome</keyword>
<dbReference type="InterPro" id="IPR001769">
    <property type="entry name" value="Gingipain"/>
</dbReference>
<evidence type="ECO:0000313" key="5">
    <source>
        <dbReference type="EMBL" id="ALO15746.1"/>
    </source>
</evidence>
<evidence type="ECO:0000256" key="1">
    <source>
        <dbReference type="ARBA" id="ARBA00022729"/>
    </source>
</evidence>
<evidence type="ECO:0000259" key="3">
    <source>
        <dbReference type="Pfam" id="PF01364"/>
    </source>
</evidence>
<organism evidence="5 6">
    <name type="scientific">Salinivirga cyanobacteriivorans</name>
    <dbReference type="NCBI Taxonomy" id="1307839"/>
    <lineage>
        <taxon>Bacteria</taxon>
        <taxon>Pseudomonadati</taxon>
        <taxon>Bacteroidota</taxon>
        <taxon>Bacteroidia</taxon>
        <taxon>Bacteroidales</taxon>
        <taxon>Salinivirgaceae</taxon>
        <taxon>Salinivirga</taxon>
    </lineage>
</organism>
<dbReference type="EMBL" id="CP013118">
    <property type="protein sequence ID" value="ALO15746.1"/>
    <property type="molecule type" value="Genomic_DNA"/>
</dbReference>
<dbReference type="Proteomes" id="UP000064893">
    <property type="component" value="Chromosome"/>
</dbReference>
<dbReference type="InterPro" id="IPR025965">
    <property type="entry name" value="FlgD/Vpr_Ig-like"/>
</dbReference>
<dbReference type="RefSeq" id="WP_057953179.1">
    <property type="nucleotide sequence ID" value="NZ_CP013118.1"/>
</dbReference>
<feature type="chain" id="PRO_5006599437" evidence="2">
    <location>
        <begin position="21"/>
        <end position="1616"/>
    </location>
</feature>
<gene>
    <name evidence="5" type="ORF">L21SP5_02113</name>
</gene>
<dbReference type="Gene3D" id="2.60.40.4070">
    <property type="match status" value="1"/>
</dbReference>
<dbReference type="InterPro" id="IPR029031">
    <property type="entry name" value="Gingipain_N_sf"/>
</dbReference>
<feature type="domain" description="FlgD/Vpr Ig-like" evidence="4">
    <location>
        <begin position="1517"/>
        <end position="1586"/>
    </location>
</feature>
<dbReference type="Pfam" id="PF01364">
    <property type="entry name" value="Peptidase_C25"/>
    <property type="match status" value="1"/>
</dbReference>
<dbReference type="Gene3D" id="3.40.50.1460">
    <property type="match status" value="1"/>
</dbReference>
<dbReference type="Gene3D" id="3.40.50.10390">
    <property type="entry name" value="Gingipain r, domain 1"/>
    <property type="match status" value="1"/>
</dbReference>
<dbReference type="STRING" id="1307839.L21SP5_02113"/>
<feature type="domain" description="Gingipain" evidence="3">
    <location>
        <begin position="387"/>
        <end position="730"/>
    </location>
</feature>
<dbReference type="GO" id="GO:0008234">
    <property type="term" value="F:cysteine-type peptidase activity"/>
    <property type="evidence" value="ECO:0007669"/>
    <property type="project" value="InterPro"/>
</dbReference>
<dbReference type="Pfam" id="PF13860">
    <property type="entry name" value="FlgD_ig"/>
    <property type="match status" value="1"/>
</dbReference>
<sequence precursor="true">MMRTLFNLIVILCISVSAVAQPINSWIQADQYYYKIGVPNDGVVRLSISDLSAAGVPVSSFSAENIQIIYKGNEIPVHVVKSGGVLNYLEFYGERNTGWFDVGMFDSITSQINPYYSQITDTAAYFLTWNNSTNNKRYVETAFNATDATVVNHGASQALQMYTANMFMGEEFPEYNNAKGWFDNQTITLGNTRTKNLFLPGVQNTGETITIETAVVSFGDATAFGDNHHLQIELPGGTVFDTTFSGKTAVKKQFAVNTSALSESNNIIYRSIDDLNVAADNMTISHIQTLYPAAFDFASQNRRTFMVEKSTSNQIITLQGIPESVTPLVYDTANHINPSPQFNGTNWEFTLPPSAENHYLVIQQAYDAPGYIKQANTTLPATTNSDYIIITHPNFENGANNYAAYRNAAVITTDVLYNHFAWGLEKHPLGIRNYLKYYHSSTDTLPQYVLLIGKARSINLSRKNTTNHAFTFVPTMGYPASDNLMATHITKNSYKTEVAISRLAVQSNQEINNYLDKVQALENQPPAQWMKNVVHFGGGNNETEQTTFANYLDNFKNIIEDTLMGARVSTFLKNSSDPIQITSSDSIKSLINNGSSLLTFFGHGYSDGFDQDIDEPSAYNNLGKYPMMLANSCYSGNIHTQYTGSASEKWVLIPNKGAIAFLASVFQGYPSLLNDFSGNFYKNLAVNNYGQGLGMAVKMAIAQQVESSSSLLGIGTALNFTLHGDPAVVLNQYDEPDIVLQNNLAEVQPAQVSTVIDSFAVKFIATNIGKTITGEINYQVEHTLPDGSDSIFTISRNGIFFQDTITTYLQINRQNGAGLNIIRITADYLNIYPELDEFNNSLEIPVNVKSTSLFPVYPYPFAINARDSLVLRASTGDPFINEVYAKIEIDTTSEFNSPFKRTIEKYFSGGVIEWNPQIAAAEGQTYFWRTGTRDENDQFEWVQKSFTARSNEQGWSQEKHDQLIENDLQFIVPTSNGFAFQEASNELFVQNIGSPSNAELGDIYFNLNNARTSGACGAGNFVVLAIIDSTEFQAWPADHGDYGHINYPQCYSHTYPHTQFVFYSNETALDNVIELINNVVPDGHFVLMYTISNGNFENWENRHFEAFENMGATIIRGVPNNYPYIFFGQKGLPDKAQEIAGDDPDDVITLTVDLKDNFDYGNIITDWIGPANSWNSISWAYNENLIQAEDSVHIDVLSKNESTKSDHVLFGNISHTSTPFDLSTVNANEHPYLKLRFYTRDVVNKTPAYPTSITLKYEPKSDIAISPGDHFHFPKDSVQEGDQIALSLAYRNISDISSPATAINYRITNSTNETVAAQTNTISALEKNTSTNDTVKFETNGFKGYHTLWVEYQQNSAEDFFGFNNIGSLPFFVYGDETNPLLDVTFDGRHIMNGEIVSAQPTIKIQLTDENPYLSLSDTSLFALYLKREGDEEKRVYLGPGIANGTIIWEPESNDRKASITYMPEFEKNGVYQLRVQARDASDNLSGINDYQIEFQIINESTITNIFNYPNPFSTSTRFVFTLTGNQIPDEFNIDIYTISGKLVRRIEMNELGPVYVGKNITEFAWDGTDEYGDRLANGVYLYKVTIRINGEKVDLRNTGTDGFFKKGWGKMYLMR</sequence>
<accession>A0A0S2I0J9</accession>
<evidence type="ECO:0000259" key="4">
    <source>
        <dbReference type="Pfam" id="PF13860"/>
    </source>
</evidence>
<dbReference type="KEGG" id="blq:L21SP5_02113"/>
<dbReference type="InterPro" id="IPR029030">
    <property type="entry name" value="Caspase-like_dom_sf"/>
</dbReference>
<keyword evidence="1 2" id="KW-0732">Signal</keyword>
<dbReference type="GO" id="GO:0006508">
    <property type="term" value="P:proteolysis"/>
    <property type="evidence" value="ECO:0007669"/>
    <property type="project" value="InterPro"/>
</dbReference>
<evidence type="ECO:0000313" key="6">
    <source>
        <dbReference type="Proteomes" id="UP000064893"/>
    </source>
</evidence>
<evidence type="ECO:0000256" key="2">
    <source>
        <dbReference type="SAM" id="SignalP"/>
    </source>
</evidence>